<dbReference type="SUPFAM" id="SSF49599">
    <property type="entry name" value="TRAF domain-like"/>
    <property type="match status" value="1"/>
</dbReference>
<dbReference type="InterPro" id="IPR008974">
    <property type="entry name" value="TRAF-like"/>
</dbReference>
<name>A0A815DXB9_9BILA</name>
<feature type="region of interest" description="Disordered" evidence="2">
    <location>
        <begin position="350"/>
        <end position="385"/>
    </location>
</feature>
<dbReference type="InterPro" id="IPR053003">
    <property type="entry name" value="TRIM_RBCC_E3_ubiq-ligases"/>
</dbReference>
<evidence type="ECO:0000313" key="4">
    <source>
        <dbReference type="EMBL" id="CAF1303912.1"/>
    </source>
</evidence>
<reference evidence="4" key="1">
    <citation type="submission" date="2021-02" db="EMBL/GenBank/DDBJ databases">
        <authorList>
            <person name="Nowell W R."/>
        </authorList>
    </citation>
    <scope>NUCLEOTIDE SEQUENCE</scope>
</reference>
<dbReference type="GO" id="GO:0070842">
    <property type="term" value="P:aggresome assembly"/>
    <property type="evidence" value="ECO:0007669"/>
    <property type="project" value="TreeGrafter"/>
</dbReference>
<sequence length="385" mass="44486">MDKFKSGLEGFFDELGPDGFLSSPFDVQRHREHETGPLDDIYDERVREIFKHVEKIKEQQSKLAGWMKNIAKRQTELNDHMKLAEDLIKNIENSIKTSTKAEYLLKHGDLLEISRDLQTQNDGTVDYSVSNDFTQSHISPPYVSEVLVIKNYLQLKQQNGFIYSEPLKMNNQTFKLRIGTNGDSSTSGTHLTLYVVVYSDNKNQKASKYDYRIKMINQQENSTHKDYIIEDFGGLLKNGVPTAADGYLVNDQLIFKYTVRPSTYFELYNMVKDQNERLQREVEKLCNENVELKCENKQRKLDQDKLLNINEQLQLDNEELRKRINDYETKIKLIEDEKIGTSESLCVVENETNSNDEVKANPPYGTKRSAPGQTRSGRSVKAKKS</sequence>
<dbReference type="PANTHER" id="PTHR36754">
    <property type="entry name" value="E3 UBIQUITIN-PROTEIN LIGASE TRIM37"/>
    <property type="match status" value="1"/>
</dbReference>
<dbReference type="GO" id="GO:0005778">
    <property type="term" value="C:peroxisomal membrane"/>
    <property type="evidence" value="ECO:0007669"/>
    <property type="project" value="TreeGrafter"/>
</dbReference>
<dbReference type="Pfam" id="PF22486">
    <property type="entry name" value="MATH_2"/>
    <property type="match status" value="1"/>
</dbReference>
<keyword evidence="1" id="KW-0175">Coiled coil</keyword>
<evidence type="ECO:0000256" key="1">
    <source>
        <dbReference type="SAM" id="Coils"/>
    </source>
</evidence>
<evidence type="ECO:0000313" key="5">
    <source>
        <dbReference type="EMBL" id="CAF4133068.1"/>
    </source>
</evidence>
<gene>
    <name evidence="4" type="ORF">GPM918_LOCUS28657</name>
    <name evidence="5" type="ORF">SRO942_LOCUS29170</name>
</gene>
<dbReference type="GO" id="GO:0061630">
    <property type="term" value="F:ubiquitin protein ligase activity"/>
    <property type="evidence" value="ECO:0007669"/>
    <property type="project" value="TreeGrafter"/>
</dbReference>
<dbReference type="Proteomes" id="UP000663829">
    <property type="component" value="Unassembled WGS sequence"/>
</dbReference>
<dbReference type="GO" id="GO:0016235">
    <property type="term" value="C:aggresome"/>
    <property type="evidence" value="ECO:0007669"/>
    <property type="project" value="TreeGrafter"/>
</dbReference>
<dbReference type="Gene3D" id="2.60.210.10">
    <property type="entry name" value="Apoptosis, Tumor Necrosis Factor Receptor Associated Protein 2, Chain A"/>
    <property type="match status" value="1"/>
</dbReference>
<dbReference type="GO" id="GO:0006513">
    <property type="term" value="P:protein monoubiquitination"/>
    <property type="evidence" value="ECO:0007669"/>
    <property type="project" value="TreeGrafter"/>
</dbReference>
<dbReference type="AlphaFoldDB" id="A0A815DXB9"/>
<dbReference type="GO" id="GO:0005164">
    <property type="term" value="F:tumor necrosis factor receptor binding"/>
    <property type="evidence" value="ECO:0007669"/>
    <property type="project" value="TreeGrafter"/>
</dbReference>
<feature type="domain" description="MATH" evidence="3">
    <location>
        <begin position="142"/>
        <end position="259"/>
    </location>
</feature>
<dbReference type="GO" id="GO:0051865">
    <property type="term" value="P:protein autoubiquitination"/>
    <property type="evidence" value="ECO:0007669"/>
    <property type="project" value="TreeGrafter"/>
</dbReference>
<feature type="coiled-coil region" evidence="1">
    <location>
        <begin position="268"/>
        <end position="337"/>
    </location>
</feature>
<evidence type="ECO:0000313" key="6">
    <source>
        <dbReference type="Proteomes" id="UP000663829"/>
    </source>
</evidence>
<keyword evidence="6" id="KW-1185">Reference proteome</keyword>
<dbReference type="OrthoDB" id="8062037at2759"/>
<dbReference type="PANTHER" id="PTHR36754:SF2">
    <property type="entry name" value="E3 UBIQUITIN-PROTEIN LIGASE TRIM37"/>
    <property type="match status" value="1"/>
</dbReference>
<proteinExistence type="predicted"/>
<dbReference type="Proteomes" id="UP000681722">
    <property type="component" value="Unassembled WGS sequence"/>
</dbReference>
<accession>A0A815DXB9</accession>
<dbReference type="PROSITE" id="PS50144">
    <property type="entry name" value="MATH"/>
    <property type="match status" value="1"/>
</dbReference>
<dbReference type="EMBL" id="CAJNOQ010012606">
    <property type="protein sequence ID" value="CAF1303912.1"/>
    <property type="molecule type" value="Genomic_DNA"/>
</dbReference>
<dbReference type="EMBL" id="CAJOBC010038809">
    <property type="protein sequence ID" value="CAF4133068.1"/>
    <property type="molecule type" value="Genomic_DNA"/>
</dbReference>
<protein>
    <recommendedName>
        <fullName evidence="3">MATH domain-containing protein</fullName>
    </recommendedName>
</protein>
<evidence type="ECO:0000256" key="2">
    <source>
        <dbReference type="SAM" id="MobiDB-lite"/>
    </source>
</evidence>
<comment type="caution">
    <text evidence="4">The sequence shown here is derived from an EMBL/GenBank/DDBJ whole genome shotgun (WGS) entry which is preliminary data.</text>
</comment>
<dbReference type="GO" id="GO:0031625">
    <property type="term" value="F:ubiquitin protein ligase binding"/>
    <property type="evidence" value="ECO:0007669"/>
    <property type="project" value="TreeGrafter"/>
</dbReference>
<organism evidence="4 6">
    <name type="scientific">Didymodactylos carnosus</name>
    <dbReference type="NCBI Taxonomy" id="1234261"/>
    <lineage>
        <taxon>Eukaryota</taxon>
        <taxon>Metazoa</taxon>
        <taxon>Spiralia</taxon>
        <taxon>Gnathifera</taxon>
        <taxon>Rotifera</taxon>
        <taxon>Eurotatoria</taxon>
        <taxon>Bdelloidea</taxon>
        <taxon>Philodinida</taxon>
        <taxon>Philodinidae</taxon>
        <taxon>Didymodactylos</taxon>
    </lineage>
</organism>
<dbReference type="InterPro" id="IPR002083">
    <property type="entry name" value="MATH/TRAF_dom"/>
</dbReference>
<evidence type="ECO:0000259" key="3">
    <source>
        <dbReference type="PROSITE" id="PS50144"/>
    </source>
</evidence>